<dbReference type="Gene3D" id="3.40.50.80">
    <property type="entry name" value="Nucleotide-binding domain of ferredoxin-NADP reductase (FNR) module"/>
    <property type="match status" value="1"/>
</dbReference>
<dbReference type="InterPro" id="IPR006058">
    <property type="entry name" value="2Fe2S_fd_BS"/>
</dbReference>
<evidence type="ECO:0000256" key="6">
    <source>
        <dbReference type="ARBA" id="ARBA00023004"/>
    </source>
</evidence>
<dbReference type="OrthoDB" id="502624at2"/>
<evidence type="ECO:0000256" key="7">
    <source>
        <dbReference type="ARBA" id="ARBA00023014"/>
    </source>
</evidence>
<dbReference type="GO" id="GO:0016491">
    <property type="term" value="F:oxidoreductase activity"/>
    <property type="evidence" value="ECO:0007669"/>
    <property type="project" value="UniProtKB-KW"/>
</dbReference>
<evidence type="ECO:0000256" key="5">
    <source>
        <dbReference type="ARBA" id="ARBA00023002"/>
    </source>
</evidence>
<name>K6WSD5_9ACTN</name>
<dbReference type="EMBL" id="BAHC01000062">
    <property type="protein sequence ID" value="GAB89474.1"/>
    <property type="molecule type" value="Genomic_DNA"/>
</dbReference>
<dbReference type="PANTHER" id="PTHR47354">
    <property type="entry name" value="NADH OXIDOREDUCTASE HCR"/>
    <property type="match status" value="1"/>
</dbReference>
<dbReference type="Pfam" id="PF00111">
    <property type="entry name" value="Fer2"/>
    <property type="match status" value="1"/>
</dbReference>
<dbReference type="SUPFAM" id="SSF54292">
    <property type="entry name" value="2Fe-2S ferredoxin-like"/>
    <property type="match status" value="1"/>
</dbReference>
<keyword evidence="3" id="KW-0001">2Fe-2S</keyword>
<protein>
    <submittedName>
        <fullName evidence="10">Putative oxidoreductase</fullName>
    </submittedName>
</protein>
<proteinExistence type="predicted"/>
<dbReference type="InterPro" id="IPR039261">
    <property type="entry name" value="FNR_nucleotide-bd"/>
</dbReference>
<dbReference type="CDD" id="cd06185">
    <property type="entry name" value="PDR_like"/>
    <property type="match status" value="1"/>
</dbReference>
<evidence type="ECO:0000313" key="10">
    <source>
        <dbReference type="EMBL" id="GAB89474.1"/>
    </source>
</evidence>
<keyword evidence="2" id="KW-0285">Flavoprotein</keyword>
<dbReference type="InterPro" id="IPR017927">
    <property type="entry name" value="FAD-bd_FR_type"/>
</dbReference>
<evidence type="ECO:0000313" key="11">
    <source>
        <dbReference type="Proteomes" id="UP000008363"/>
    </source>
</evidence>
<dbReference type="InterPro" id="IPR012675">
    <property type="entry name" value="Beta-grasp_dom_sf"/>
</dbReference>
<dbReference type="InterPro" id="IPR017938">
    <property type="entry name" value="Riboflavin_synthase-like_b-brl"/>
</dbReference>
<evidence type="ECO:0000259" key="8">
    <source>
        <dbReference type="PROSITE" id="PS51085"/>
    </source>
</evidence>
<dbReference type="GO" id="GO:0046872">
    <property type="term" value="F:metal ion binding"/>
    <property type="evidence" value="ECO:0007669"/>
    <property type="project" value="UniProtKB-KW"/>
</dbReference>
<feature type="domain" description="FAD-binding FR-type" evidence="9">
    <location>
        <begin position="7"/>
        <end position="109"/>
    </location>
</feature>
<organism evidence="10 11">
    <name type="scientific">Gordonia rhizosphera NBRC 16068</name>
    <dbReference type="NCBI Taxonomy" id="1108045"/>
    <lineage>
        <taxon>Bacteria</taxon>
        <taxon>Bacillati</taxon>
        <taxon>Actinomycetota</taxon>
        <taxon>Actinomycetes</taxon>
        <taxon>Mycobacteriales</taxon>
        <taxon>Gordoniaceae</taxon>
        <taxon>Gordonia</taxon>
    </lineage>
</organism>
<dbReference type="PROSITE" id="PS51384">
    <property type="entry name" value="FAD_FR"/>
    <property type="match status" value="1"/>
</dbReference>
<evidence type="ECO:0000256" key="4">
    <source>
        <dbReference type="ARBA" id="ARBA00022723"/>
    </source>
</evidence>
<dbReference type="STRING" id="1108045.GORHZ_062_00490"/>
<dbReference type="PANTHER" id="PTHR47354:SF1">
    <property type="entry name" value="CARNITINE MONOOXYGENASE REDUCTASE SUBUNIT"/>
    <property type="match status" value="1"/>
</dbReference>
<gene>
    <name evidence="10" type="ORF">GORHZ_062_00490</name>
</gene>
<evidence type="ECO:0000259" key="9">
    <source>
        <dbReference type="PROSITE" id="PS51384"/>
    </source>
</evidence>
<dbReference type="InterPro" id="IPR036010">
    <property type="entry name" value="2Fe-2S_ferredoxin-like_sf"/>
</dbReference>
<comment type="caution">
    <text evidence="10">The sequence shown here is derived from an EMBL/GenBank/DDBJ whole genome shotgun (WGS) entry which is preliminary data.</text>
</comment>
<dbReference type="AlphaFoldDB" id="K6WSD5"/>
<dbReference type="SUPFAM" id="SSF52343">
    <property type="entry name" value="Ferredoxin reductase-like, C-terminal NADP-linked domain"/>
    <property type="match status" value="1"/>
</dbReference>
<dbReference type="PRINTS" id="PR00409">
    <property type="entry name" value="PHDIOXRDTASE"/>
</dbReference>
<dbReference type="Proteomes" id="UP000008363">
    <property type="component" value="Unassembled WGS sequence"/>
</dbReference>
<keyword evidence="4" id="KW-0479">Metal-binding</keyword>
<feature type="domain" description="2Fe-2S ferredoxin-type" evidence="8">
    <location>
        <begin position="232"/>
        <end position="319"/>
    </location>
</feature>
<dbReference type="eggNOG" id="COG1018">
    <property type="taxonomic scope" value="Bacteria"/>
</dbReference>
<dbReference type="PROSITE" id="PS00197">
    <property type="entry name" value="2FE2S_FER_1"/>
    <property type="match status" value="1"/>
</dbReference>
<accession>K6WSD5</accession>
<dbReference type="InterPro" id="IPR001041">
    <property type="entry name" value="2Fe-2S_ferredoxin-type"/>
</dbReference>
<reference evidence="10 11" key="1">
    <citation type="submission" date="2012-08" db="EMBL/GenBank/DDBJ databases">
        <title>Whole genome shotgun sequence of Gordonia rhizosphera NBRC 16068.</title>
        <authorList>
            <person name="Takarada H."/>
            <person name="Isaki S."/>
            <person name="Hosoyama A."/>
            <person name="Tsuchikane K."/>
            <person name="Katsumata H."/>
            <person name="Baba S."/>
            <person name="Ohji S."/>
            <person name="Yamazaki S."/>
            <person name="Fujita N."/>
        </authorList>
    </citation>
    <scope>NUCLEOTIDE SEQUENCE [LARGE SCALE GENOMIC DNA]</scope>
    <source>
        <strain evidence="10 11">NBRC 16068</strain>
    </source>
</reference>
<keyword evidence="7" id="KW-0411">Iron-sulfur</keyword>
<dbReference type="SUPFAM" id="SSF63380">
    <property type="entry name" value="Riboflavin synthase domain-like"/>
    <property type="match status" value="1"/>
</dbReference>
<dbReference type="CDD" id="cd00207">
    <property type="entry name" value="fer2"/>
    <property type="match status" value="1"/>
</dbReference>
<dbReference type="Gene3D" id="3.10.20.30">
    <property type="match status" value="1"/>
</dbReference>
<dbReference type="RefSeq" id="WP_006331512.1">
    <property type="nucleotide sequence ID" value="NZ_BAHC01000062.1"/>
</dbReference>
<dbReference type="InterPro" id="IPR050415">
    <property type="entry name" value="MRET"/>
</dbReference>
<keyword evidence="11" id="KW-1185">Reference proteome</keyword>
<evidence type="ECO:0000256" key="1">
    <source>
        <dbReference type="ARBA" id="ARBA00001974"/>
    </source>
</evidence>
<sequence length="319" mass="34253">MEQPPSGTTSLLRVTARDAVADDVIALTLEHPDGRRLPDWAPGAHIDLILPTGLTRQYSLCGNRWDAHTFRIAVRRESDGRGGSAYVHDVLAVGDLVGVGGPRNNFRMVPAAKYVFVAGGIGITPMLPMIHQAELVGATWKLVYTGHSRATMPFTDELAPYGDRVSIVATDEGGRIDIGALLADAGGDSRVYVCGPCSMLDDAVAAATTWPPGRLRVERFRAERSDTPARTEPFVLELARSGRTLPVTPERTVLDALADAGVGVLSSCREGLCGTCETTVLAGEPEHRDSILDDDERDSGTCMFVCVSRSRSDRLVLDL</sequence>
<comment type="cofactor">
    <cofactor evidence="1">
        <name>FAD</name>
        <dbReference type="ChEBI" id="CHEBI:57692"/>
    </cofactor>
</comment>
<dbReference type="GO" id="GO:0051537">
    <property type="term" value="F:2 iron, 2 sulfur cluster binding"/>
    <property type="evidence" value="ECO:0007669"/>
    <property type="project" value="UniProtKB-KW"/>
</dbReference>
<keyword evidence="5" id="KW-0560">Oxidoreductase</keyword>
<dbReference type="PROSITE" id="PS51085">
    <property type="entry name" value="2FE2S_FER_2"/>
    <property type="match status" value="1"/>
</dbReference>
<evidence type="ECO:0000256" key="2">
    <source>
        <dbReference type="ARBA" id="ARBA00022630"/>
    </source>
</evidence>
<evidence type="ECO:0000256" key="3">
    <source>
        <dbReference type="ARBA" id="ARBA00022714"/>
    </source>
</evidence>
<keyword evidence="6" id="KW-0408">Iron</keyword>
<dbReference type="Gene3D" id="2.40.30.10">
    <property type="entry name" value="Translation factors"/>
    <property type="match status" value="1"/>
</dbReference>